<organism evidence="2 3">
    <name type="scientific">Vigna unguiculata</name>
    <name type="common">Cowpea</name>
    <dbReference type="NCBI Taxonomy" id="3917"/>
    <lineage>
        <taxon>Eukaryota</taxon>
        <taxon>Viridiplantae</taxon>
        <taxon>Streptophyta</taxon>
        <taxon>Embryophyta</taxon>
        <taxon>Tracheophyta</taxon>
        <taxon>Spermatophyta</taxon>
        <taxon>Magnoliopsida</taxon>
        <taxon>eudicotyledons</taxon>
        <taxon>Gunneridae</taxon>
        <taxon>Pentapetalae</taxon>
        <taxon>rosids</taxon>
        <taxon>fabids</taxon>
        <taxon>Fabales</taxon>
        <taxon>Fabaceae</taxon>
        <taxon>Papilionoideae</taxon>
        <taxon>50 kb inversion clade</taxon>
        <taxon>NPAAA clade</taxon>
        <taxon>indigoferoid/millettioid clade</taxon>
        <taxon>Phaseoleae</taxon>
        <taxon>Vigna</taxon>
    </lineage>
</organism>
<gene>
    <name evidence="2" type="ORF">DEO72_LG4g241</name>
</gene>
<evidence type="ECO:0000313" key="3">
    <source>
        <dbReference type="Proteomes" id="UP000501690"/>
    </source>
</evidence>
<feature type="region of interest" description="Disordered" evidence="1">
    <location>
        <begin position="31"/>
        <end position="53"/>
    </location>
</feature>
<sequence>MLGTILLIVCMSERPASLISRARAVNLAQASRTRLSESGEGSPKPVCTKGRPGDPLKFFSERTTRPSERVHNSLGSLGETFRAALQWSRHNSIAPLGGEQRYPPQVQASAESDQVIQPAVTPLGPSQNALLGCALGLLRANAHQLLLHVSHSSAHAPYFHGTILLIVCMSERPASLISRARAVNLAQASRTRLSESGEGSPKPVCTKGRPGDPLKFFSERTTRPSERGLA</sequence>
<proteinExistence type="predicted"/>
<reference evidence="2 3" key="1">
    <citation type="submission" date="2019-04" db="EMBL/GenBank/DDBJ databases">
        <title>An improved genome assembly and genetic linkage map for asparagus bean, Vigna unguiculata ssp. sesquipedialis.</title>
        <authorList>
            <person name="Xia Q."/>
            <person name="Zhang R."/>
            <person name="Dong Y."/>
        </authorList>
    </citation>
    <scope>NUCLEOTIDE SEQUENCE [LARGE SCALE GENOMIC DNA]</scope>
    <source>
        <tissue evidence="2">Leaf</tissue>
    </source>
</reference>
<feature type="region of interest" description="Disordered" evidence="1">
    <location>
        <begin position="189"/>
        <end position="230"/>
    </location>
</feature>
<accession>A0A4D6LL33</accession>
<evidence type="ECO:0000256" key="1">
    <source>
        <dbReference type="SAM" id="MobiDB-lite"/>
    </source>
</evidence>
<name>A0A4D6LL33_VIGUN</name>
<dbReference type="Proteomes" id="UP000501690">
    <property type="component" value="Linkage Group LG4"/>
</dbReference>
<evidence type="ECO:0000313" key="2">
    <source>
        <dbReference type="EMBL" id="QCD89297.1"/>
    </source>
</evidence>
<keyword evidence="3" id="KW-1185">Reference proteome</keyword>
<protein>
    <submittedName>
        <fullName evidence="2">Uncharacterized protein</fullName>
    </submittedName>
</protein>
<feature type="compositionally biased region" description="Basic and acidic residues" evidence="1">
    <location>
        <begin position="209"/>
        <end position="230"/>
    </location>
</feature>
<dbReference type="EMBL" id="CP039348">
    <property type="protein sequence ID" value="QCD89297.1"/>
    <property type="molecule type" value="Genomic_DNA"/>
</dbReference>
<dbReference type="AlphaFoldDB" id="A0A4D6LL33"/>